<keyword evidence="3" id="KW-1185">Reference proteome</keyword>
<comment type="caution">
    <text evidence="2">The sequence shown here is derived from an EMBL/GenBank/DDBJ whole genome shotgun (WGS) entry which is preliminary data.</text>
</comment>
<protein>
    <submittedName>
        <fullName evidence="2">Uncharacterized protein</fullName>
    </submittedName>
</protein>
<proteinExistence type="predicted"/>
<keyword evidence="1" id="KW-0812">Transmembrane</keyword>
<dbReference type="OrthoDB" id="3748257at2"/>
<organism evidence="2 3">
    <name type="scientific">Nocardia stercoris</name>
    <dbReference type="NCBI Taxonomy" id="2483361"/>
    <lineage>
        <taxon>Bacteria</taxon>
        <taxon>Bacillati</taxon>
        <taxon>Actinomycetota</taxon>
        <taxon>Actinomycetes</taxon>
        <taxon>Mycobacteriales</taxon>
        <taxon>Nocardiaceae</taxon>
        <taxon>Nocardia</taxon>
    </lineage>
</organism>
<keyword evidence="1" id="KW-1133">Transmembrane helix</keyword>
<name>A0A3M2KV65_9NOCA</name>
<evidence type="ECO:0000313" key="3">
    <source>
        <dbReference type="Proteomes" id="UP000279275"/>
    </source>
</evidence>
<feature type="transmembrane region" description="Helical" evidence="1">
    <location>
        <begin position="20"/>
        <end position="40"/>
    </location>
</feature>
<sequence length="155" mass="15959">MTADEGMTGRAATFTGGGVVAARCAAIGVGVSAAGVLAGLMVSGIAWWERGLVGILCVPLLAAASLSLWSDAGEQQADFARLRASGLPAVAEVVAMTVTNDGESDWATMTLRISGPDVPMFEGCVRCHPEPMMRLGARLDAVVDPADNLFTLRPV</sequence>
<evidence type="ECO:0000313" key="2">
    <source>
        <dbReference type="EMBL" id="RMI28566.1"/>
    </source>
</evidence>
<dbReference type="RefSeq" id="WP_122191439.1">
    <property type="nucleotide sequence ID" value="NZ_RFFH01000020.1"/>
</dbReference>
<evidence type="ECO:0000256" key="1">
    <source>
        <dbReference type="SAM" id="Phobius"/>
    </source>
</evidence>
<dbReference type="AlphaFoldDB" id="A0A3M2KV65"/>
<gene>
    <name evidence="2" type="ORF">EBN03_29585</name>
</gene>
<keyword evidence="1" id="KW-0472">Membrane</keyword>
<accession>A0A3M2KV65</accession>
<feature type="transmembrane region" description="Helical" evidence="1">
    <location>
        <begin position="52"/>
        <end position="69"/>
    </location>
</feature>
<reference evidence="2 3" key="1">
    <citation type="submission" date="2018-10" db="EMBL/GenBank/DDBJ databases">
        <title>Isolation from cow dung.</title>
        <authorList>
            <person name="Ling L."/>
        </authorList>
    </citation>
    <scope>NUCLEOTIDE SEQUENCE [LARGE SCALE GENOMIC DNA]</scope>
    <source>
        <strain evidence="2 3">NEAU-LL90</strain>
    </source>
</reference>
<dbReference type="EMBL" id="RFFH01000020">
    <property type="protein sequence ID" value="RMI28566.1"/>
    <property type="molecule type" value="Genomic_DNA"/>
</dbReference>
<dbReference type="Proteomes" id="UP000279275">
    <property type="component" value="Unassembled WGS sequence"/>
</dbReference>